<dbReference type="InterPro" id="IPR003646">
    <property type="entry name" value="SH3-like_bac-type"/>
</dbReference>
<evidence type="ECO:0000259" key="1">
    <source>
        <dbReference type="PROSITE" id="PS51781"/>
    </source>
</evidence>
<organism evidence="2 3">
    <name type="scientific">Sulfitobacter delicatus</name>
    <dbReference type="NCBI Taxonomy" id="218672"/>
    <lineage>
        <taxon>Bacteria</taxon>
        <taxon>Pseudomonadati</taxon>
        <taxon>Pseudomonadota</taxon>
        <taxon>Alphaproteobacteria</taxon>
        <taxon>Rhodobacterales</taxon>
        <taxon>Roseobacteraceae</taxon>
        <taxon>Sulfitobacter</taxon>
    </lineage>
</organism>
<dbReference type="Pfam" id="PF08239">
    <property type="entry name" value="SH3_3"/>
    <property type="match status" value="1"/>
</dbReference>
<dbReference type="Proteomes" id="UP000199399">
    <property type="component" value="Unassembled WGS sequence"/>
</dbReference>
<dbReference type="AlphaFoldDB" id="A0A1G7HCJ1"/>
<accession>A0A1G7HCJ1</accession>
<keyword evidence="3" id="KW-1185">Reference proteome</keyword>
<proteinExistence type="predicted"/>
<feature type="domain" description="SH3b" evidence="1">
    <location>
        <begin position="193"/>
        <end position="257"/>
    </location>
</feature>
<evidence type="ECO:0000313" key="2">
    <source>
        <dbReference type="EMBL" id="SDE98170.1"/>
    </source>
</evidence>
<dbReference type="Gene3D" id="2.30.30.40">
    <property type="entry name" value="SH3 Domains"/>
    <property type="match status" value="1"/>
</dbReference>
<dbReference type="PROSITE" id="PS51781">
    <property type="entry name" value="SH3B"/>
    <property type="match status" value="1"/>
</dbReference>
<name>A0A1G7HCJ1_9RHOB</name>
<gene>
    <name evidence="2" type="ORF">SAMN04489759_10175</name>
</gene>
<reference evidence="3" key="1">
    <citation type="submission" date="2016-10" db="EMBL/GenBank/DDBJ databases">
        <authorList>
            <person name="Varghese N."/>
            <person name="Submissions S."/>
        </authorList>
    </citation>
    <scope>NUCLEOTIDE SEQUENCE [LARGE SCALE GENOMIC DNA]</scope>
    <source>
        <strain evidence="3">DSM 16477</strain>
    </source>
</reference>
<dbReference type="SMART" id="SM00287">
    <property type="entry name" value="SH3b"/>
    <property type="match status" value="1"/>
</dbReference>
<dbReference type="STRING" id="218672.SAMN04489759_10175"/>
<protein>
    <submittedName>
        <fullName evidence="2">SH3 domain-containing protein</fullName>
    </submittedName>
</protein>
<evidence type="ECO:0000313" key="3">
    <source>
        <dbReference type="Proteomes" id="UP000199399"/>
    </source>
</evidence>
<sequence>MFTVLGYGAMKRFIFLTFGFMGWAFYEMSGGADFEPASQRMARLQDAETTSVTEASTEAGKIVTAAAENAARDLKRAEQREKVFAASNKSKPREATRVALNLTTLSDLPRASDMAMVEQAVAKTPVPKATETRSISDTGAKVIKASAPMPQNAGYTVSSSNTPAIIPSLIAPNDTAVAKSESTTVTQISTTQADIRTVSGNRVNVRRGPGTNFGIVGKLGAGDAVKIIEDNGDGWVRLRSVDGKEMGWMAEFLLSSS</sequence>
<dbReference type="EMBL" id="FNBP01000001">
    <property type="protein sequence ID" value="SDE98170.1"/>
    <property type="molecule type" value="Genomic_DNA"/>
</dbReference>